<dbReference type="SUPFAM" id="SSF53901">
    <property type="entry name" value="Thiolase-like"/>
    <property type="match status" value="2"/>
</dbReference>
<dbReference type="PIRSF" id="PIRSF000429">
    <property type="entry name" value="Ac-CoA_Ac_transf"/>
    <property type="match status" value="1"/>
</dbReference>
<dbReference type="EMBL" id="JBHTIL010000001">
    <property type="protein sequence ID" value="MFD0924893.1"/>
    <property type="molecule type" value="Genomic_DNA"/>
</dbReference>
<evidence type="ECO:0000256" key="4">
    <source>
        <dbReference type="RuleBase" id="RU003557"/>
    </source>
</evidence>
<dbReference type="GO" id="GO:0003985">
    <property type="term" value="F:acetyl-CoA C-acetyltransferase activity"/>
    <property type="evidence" value="ECO:0007669"/>
    <property type="project" value="UniProtKB-EC"/>
</dbReference>
<dbReference type="Gene3D" id="3.40.47.10">
    <property type="match status" value="1"/>
</dbReference>
<keyword evidence="2 4" id="KW-0808">Transferase</keyword>
<keyword evidence="8" id="KW-1185">Reference proteome</keyword>
<evidence type="ECO:0000256" key="1">
    <source>
        <dbReference type="ARBA" id="ARBA00010982"/>
    </source>
</evidence>
<feature type="domain" description="Thiolase C-terminal" evidence="6">
    <location>
        <begin position="262"/>
        <end position="383"/>
    </location>
</feature>
<comment type="similarity">
    <text evidence="1 4">Belongs to the thiolase-like superfamily. Thiolase family.</text>
</comment>
<sequence>MSTPQAYIVDAVRTPVGRRNGSLAKVNPIDLGAHVITAVLERTGIDPNAIDDVVFGCVDTIGPQAGNVARSAWLAAGGPLAVPGTTVDRQCGSSQQAIHFAAQAVMSGTQDVVLAGGLQNMSAIPISAAMIAGAQYGFDNPFQGSVGWQERFGDAEISQFHGADMMARKWDISREDMERWALQSHERARAAIAEGRFDRENVPLGDCVVDECPRETSLEKMAGLPVLAEGSSLTAAVASQICDGSSAALVVSEAALKDHGLTPRARIHHMTVRGDDPIMMLSAPIPATKHALAKTGLSIDDIDVVEINEAFAPVVLAWLKEIGADPSRVNPNGGGIALGHPLGATGAKLFATLLNELERTGGRYGLQTMCEGGGTANVTIIERLG</sequence>
<comment type="caution">
    <text evidence="7">The sequence shown here is derived from an EMBL/GenBank/DDBJ whole genome shotgun (WGS) entry which is preliminary data.</text>
</comment>
<evidence type="ECO:0000259" key="5">
    <source>
        <dbReference type="Pfam" id="PF00108"/>
    </source>
</evidence>
<proteinExistence type="inferred from homology"/>
<evidence type="ECO:0000259" key="6">
    <source>
        <dbReference type="Pfam" id="PF02803"/>
    </source>
</evidence>
<dbReference type="RefSeq" id="WP_253647113.1">
    <property type="nucleotide sequence ID" value="NZ_BAAAMO010000002.1"/>
</dbReference>
<dbReference type="InterPro" id="IPR020616">
    <property type="entry name" value="Thiolase_N"/>
</dbReference>
<evidence type="ECO:0000256" key="2">
    <source>
        <dbReference type="ARBA" id="ARBA00022679"/>
    </source>
</evidence>
<dbReference type="NCBIfam" id="TIGR01930">
    <property type="entry name" value="AcCoA-C-Actrans"/>
    <property type="match status" value="1"/>
</dbReference>
<protein>
    <submittedName>
        <fullName evidence="7">Acetyl-CoA C-acetyltransferase</fullName>
        <ecNumber evidence="7">2.3.1.9</ecNumber>
    </submittedName>
</protein>
<dbReference type="PROSITE" id="PS00737">
    <property type="entry name" value="THIOLASE_2"/>
    <property type="match status" value="1"/>
</dbReference>
<evidence type="ECO:0000313" key="7">
    <source>
        <dbReference type="EMBL" id="MFD0924893.1"/>
    </source>
</evidence>
<evidence type="ECO:0000256" key="3">
    <source>
        <dbReference type="ARBA" id="ARBA00023315"/>
    </source>
</evidence>
<feature type="domain" description="Thiolase N-terminal" evidence="5">
    <location>
        <begin position="7"/>
        <end position="253"/>
    </location>
</feature>
<dbReference type="InterPro" id="IPR016039">
    <property type="entry name" value="Thiolase-like"/>
</dbReference>
<name>A0ABW3G4E0_9NOCA</name>
<dbReference type="CDD" id="cd00751">
    <property type="entry name" value="thiolase"/>
    <property type="match status" value="1"/>
</dbReference>
<gene>
    <name evidence="7" type="ORF">ACFQ04_04005</name>
</gene>
<dbReference type="PANTHER" id="PTHR43365:SF1">
    <property type="entry name" value="ACETYL-COA C-ACYLTRANSFERASE"/>
    <property type="match status" value="1"/>
</dbReference>
<evidence type="ECO:0000313" key="8">
    <source>
        <dbReference type="Proteomes" id="UP001597068"/>
    </source>
</evidence>
<dbReference type="InterPro" id="IPR002155">
    <property type="entry name" value="Thiolase"/>
</dbReference>
<organism evidence="7 8">
    <name type="scientific">Williamsia deligens</name>
    <dbReference type="NCBI Taxonomy" id="321325"/>
    <lineage>
        <taxon>Bacteria</taxon>
        <taxon>Bacillati</taxon>
        <taxon>Actinomycetota</taxon>
        <taxon>Actinomycetes</taxon>
        <taxon>Mycobacteriales</taxon>
        <taxon>Nocardiaceae</taxon>
        <taxon>Williamsia</taxon>
    </lineage>
</organism>
<dbReference type="Proteomes" id="UP001597068">
    <property type="component" value="Unassembled WGS sequence"/>
</dbReference>
<dbReference type="EC" id="2.3.1.9" evidence="7"/>
<dbReference type="Pfam" id="PF00108">
    <property type="entry name" value="Thiolase_N"/>
    <property type="match status" value="1"/>
</dbReference>
<reference evidence="8" key="1">
    <citation type="journal article" date="2019" name="Int. J. Syst. Evol. Microbiol.">
        <title>The Global Catalogue of Microorganisms (GCM) 10K type strain sequencing project: providing services to taxonomists for standard genome sequencing and annotation.</title>
        <authorList>
            <consortium name="The Broad Institute Genomics Platform"/>
            <consortium name="The Broad Institute Genome Sequencing Center for Infectious Disease"/>
            <person name="Wu L."/>
            <person name="Ma J."/>
        </authorList>
    </citation>
    <scope>NUCLEOTIDE SEQUENCE [LARGE SCALE GENOMIC DNA]</scope>
    <source>
        <strain evidence="8">CCUG 50873</strain>
    </source>
</reference>
<dbReference type="NCBIfam" id="NF005865">
    <property type="entry name" value="PRK07801.1"/>
    <property type="match status" value="1"/>
</dbReference>
<keyword evidence="3 4" id="KW-0012">Acyltransferase</keyword>
<dbReference type="InterPro" id="IPR020613">
    <property type="entry name" value="Thiolase_CS"/>
</dbReference>
<dbReference type="Pfam" id="PF02803">
    <property type="entry name" value="Thiolase_C"/>
    <property type="match status" value="1"/>
</dbReference>
<dbReference type="PANTHER" id="PTHR43365">
    <property type="entry name" value="BLR7806 PROTEIN"/>
    <property type="match status" value="1"/>
</dbReference>
<accession>A0ABW3G4E0</accession>
<dbReference type="InterPro" id="IPR020617">
    <property type="entry name" value="Thiolase_C"/>
</dbReference>